<accession>A0ABR5K3E2</accession>
<protein>
    <recommendedName>
        <fullName evidence="2">Serine aminopeptidase S33 domain-containing protein</fullName>
    </recommendedName>
</protein>
<sequence>MKYFLIIVLIMGVLFVRHYMVYSIFTPKKRATKKLPSLLYENIEIQCTKGMIRGWLMKSEKADGCFILVHGWGSNRSTMLRYADSLVVKGYDVLLIDVLGHGESDSVQKQVSIETFVISIQAAIDFVEARSNINSHAIYVLGHSMGGLAASIVNATDLRLNGLITDSMPTSLESISNSMAGKVTLPYRPFGWLIVSWFLVRGGVFFKTRGEWRLDRVFNQQLAPAFSIHSCFDQKVPVSCVDVLMHTSNFKEVIKVNTKGHHNCVQDEHFWRYVFQFIESTKGEKGYETT</sequence>
<comment type="caution">
    <text evidence="3">The sequence shown here is derived from an EMBL/GenBank/DDBJ whole genome shotgun (WGS) entry which is preliminary data.</text>
</comment>
<gene>
    <name evidence="3" type="ORF">AEA09_12200</name>
</gene>
<organism evidence="3 4">
    <name type="scientific">Lysinibacillus contaminans</name>
    <dbReference type="NCBI Taxonomy" id="1293441"/>
    <lineage>
        <taxon>Bacteria</taxon>
        <taxon>Bacillati</taxon>
        <taxon>Bacillota</taxon>
        <taxon>Bacilli</taxon>
        <taxon>Bacillales</taxon>
        <taxon>Bacillaceae</taxon>
        <taxon>Lysinibacillus</taxon>
    </lineage>
</organism>
<dbReference type="InterPro" id="IPR050261">
    <property type="entry name" value="FrsA_esterase"/>
</dbReference>
<dbReference type="SUPFAM" id="SSF53474">
    <property type="entry name" value="alpha/beta-Hydrolases"/>
    <property type="match status" value="1"/>
</dbReference>
<dbReference type="EMBL" id="LGRV01000003">
    <property type="protein sequence ID" value="KOS69237.1"/>
    <property type="molecule type" value="Genomic_DNA"/>
</dbReference>
<dbReference type="Pfam" id="PF12146">
    <property type="entry name" value="Hydrolase_4"/>
    <property type="match status" value="1"/>
</dbReference>
<keyword evidence="1" id="KW-0378">Hydrolase</keyword>
<dbReference type="RefSeq" id="WP_053584099.1">
    <property type="nucleotide sequence ID" value="NZ_LGRV01000003.1"/>
</dbReference>
<dbReference type="InterPro" id="IPR029058">
    <property type="entry name" value="AB_hydrolase_fold"/>
</dbReference>
<dbReference type="PANTHER" id="PTHR22946">
    <property type="entry name" value="DIENELACTONE HYDROLASE DOMAIN-CONTAINING PROTEIN-RELATED"/>
    <property type="match status" value="1"/>
</dbReference>
<evidence type="ECO:0000256" key="1">
    <source>
        <dbReference type="ARBA" id="ARBA00022801"/>
    </source>
</evidence>
<feature type="domain" description="Serine aminopeptidase S33" evidence="2">
    <location>
        <begin position="61"/>
        <end position="153"/>
    </location>
</feature>
<keyword evidence="4" id="KW-1185">Reference proteome</keyword>
<dbReference type="PANTHER" id="PTHR22946:SF9">
    <property type="entry name" value="POLYKETIDE TRANSFERASE AF380"/>
    <property type="match status" value="1"/>
</dbReference>
<dbReference type="InterPro" id="IPR022742">
    <property type="entry name" value="Hydrolase_4"/>
</dbReference>
<dbReference type="Proteomes" id="UP000050668">
    <property type="component" value="Unassembled WGS sequence"/>
</dbReference>
<proteinExistence type="predicted"/>
<dbReference type="Gene3D" id="3.40.50.1820">
    <property type="entry name" value="alpha/beta hydrolase"/>
    <property type="match status" value="1"/>
</dbReference>
<name>A0ABR5K3E2_9BACI</name>
<evidence type="ECO:0000313" key="3">
    <source>
        <dbReference type="EMBL" id="KOS69237.1"/>
    </source>
</evidence>
<evidence type="ECO:0000313" key="4">
    <source>
        <dbReference type="Proteomes" id="UP000050668"/>
    </source>
</evidence>
<evidence type="ECO:0000259" key="2">
    <source>
        <dbReference type="Pfam" id="PF12146"/>
    </source>
</evidence>
<reference evidence="4" key="1">
    <citation type="submission" date="2015-07" db="EMBL/GenBank/DDBJ databases">
        <title>Fjat-14205 dsm 2895.</title>
        <authorList>
            <person name="Liu B."/>
            <person name="Wang J."/>
            <person name="Zhu Y."/>
            <person name="Liu G."/>
            <person name="Chen Q."/>
            <person name="Chen Z."/>
            <person name="Lan J."/>
            <person name="Che J."/>
            <person name="Ge C."/>
            <person name="Shi H."/>
            <person name="Pan Z."/>
            <person name="Liu X."/>
        </authorList>
    </citation>
    <scope>NUCLEOTIDE SEQUENCE [LARGE SCALE GENOMIC DNA]</scope>
    <source>
        <strain evidence="4">DSM 25560</strain>
    </source>
</reference>